<gene>
    <name evidence="1" type="ORF">ACFQ3Q_10865</name>
</gene>
<accession>A0ABW3NU83</accession>
<protein>
    <submittedName>
        <fullName evidence="1">Uncharacterized protein</fullName>
    </submittedName>
</protein>
<dbReference type="RefSeq" id="WP_380745719.1">
    <property type="nucleotide sequence ID" value="NZ_JBHTLI010000002.1"/>
</dbReference>
<name>A0ABW3NU83_9FLAO</name>
<sequence>MKEITGLYEWEQVMFFMLNADKDIAEPLAKSIVSTYRNKGFSLGSNHHIASVANATLQVNFDNAWPIYGAFLSEDGGFLLFSEIFNMSWLTGAEFNNPFFQVSERLIKLESWLLDHQEVASRMVRYLPLYGPDGEWFSLTKNLIDAHGENEAFLGEVSSNLHSMSTVGSRVPYLESRVELLRSLSDHPIPSVQSWASKEIDRFEKEIKLEKIRDEEFGLQ</sequence>
<organism evidence="1 2">
    <name type="scientific">Salegentibacter chungangensis</name>
    <dbReference type="NCBI Taxonomy" id="1335724"/>
    <lineage>
        <taxon>Bacteria</taxon>
        <taxon>Pseudomonadati</taxon>
        <taxon>Bacteroidota</taxon>
        <taxon>Flavobacteriia</taxon>
        <taxon>Flavobacteriales</taxon>
        <taxon>Flavobacteriaceae</taxon>
        <taxon>Salegentibacter</taxon>
    </lineage>
</organism>
<comment type="caution">
    <text evidence="1">The sequence shown here is derived from an EMBL/GenBank/DDBJ whole genome shotgun (WGS) entry which is preliminary data.</text>
</comment>
<reference evidence="2" key="1">
    <citation type="journal article" date="2019" name="Int. J. Syst. Evol. Microbiol.">
        <title>The Global Catalogue of Microorganisms (GCM) 10K type strain sequencing project: providing services to taxonomists for standard genome sequencing and annotation.</title>
        <authorList>
            <consortium name="The Broad Institute Genomics Platform"/>
            <consortium name="The Broad Institute Genome Sequencing Center for Infectious Disease"/>
            <person name="Wu L."/>
            <person name="Ma J."/>
        </authorList>
    </citation>
    <scope>NUCLEOTIDE SEQUENCE [LARGE SCALE GENOMIC DNA]</scope>
    <source>
        <strain evidence="2">CCUG 64793</strain>
    </source>
</reference>
<evidence type="ECO:0000313" key="1">
    <source>
        <dbReference type="EMBL" id="MFD1096251.1"/>
    </source>
</evidence>
<dbReference type="EMBL" id="JBHTLI010000002">
    <property type="protein sequence ID" value="MFD1096251.1"/>
    <property type="molecule type" value="Genomic_DNA"/>
</dbReference>
<keyword evidence="2" id="KW-1185">Reference proteome</keyword>
<evidence type="ECO:0000313" key="2">
    <source>
        <dbReference type="Proteomes" id="UP001597131"/>
    </source>
</evidence>
<dbReference type="Proteomes" id="UP001597131">
    <property type="component" value="Unassembled WGS sequence"/>
</dbReference>
<proteinExistence type="predicted"/>